<keyword evidence="4 8" id="KW-1133">Transmembrane helix</keyword>
<feature type="transmembrane region" description="Helical" evidence="8">
    <location>
        <begin position="103"/>
        <end position="120"/>
    </location>
</feature>
<feature type="transmembrane region" description="Helical" evidence="8">
    <location>
        <begin position="437"/>
        <end position="463"/>
    </location>
</feature>
<evidence type="ECO:0008006" key="13">
    <source>
        <dbReference type="Google" id="ProtNLM"/>
    </source>
</evidence>
<evidence type="ECO:0000259" key="9">
    <source>
        <dbReference type="Pfam" id="PF00361"/>
    </source>
</evidence>
<feature type="domain" description="NADH-Ubiquinone oxidoreductase (complex I) chain 5 N-terminal" evidence="10">
    <location>
        <begin position="61"/>
        <end position="104"/>
    </location>
</feature>
<feature type="transmembrane region" description="Helical" evidence="8">
    <location>
        <begin position="29"/>
        <end position="51"/>
    </location>
</feature>
<dbReference type="InterPro" id="IPR001516">
    <property type="entry name" value="Proton_antipo_N"/>
</dbReference>
<feature type="transmembrane region" description="Helical" evidence="8">
    <location>
        <begin position="199"/>
        <end position="221"/>
    </location>
</feature>
<evidence type="ECO:0000256" key="5">
    <source>
        <dbReference type="ARBA" id="ARBA00023002"/>
    </source>
</evidence>
<dbReference type="GO" id="GO:0016491">
    <property type="term" value="F:oxidoreductase activity"/>
    <property type="evidence" value="ECO:0007669"/>
    <property type="project" value="UniProtKB-KW"/>
</dbReference>
<feature type="transmembrane region" description="Helical" evidence="8">
    <location>
        <begin position="386"/>
        <end position="416"/>
    </location>
</feature>
<dbReference type="InterPro" id="IPR052175">
    <property type="entry name" value="ComplexI-like_HydComp"/>
</dbReference>
<comment type="caution">
    <text evidence="11">The sequence shown here is derived from an EMBL/GenBank/DDBJ whole genome shotgun (WGS) entry which is preliminary data.</text>
</comment>
<dbReference type="Pfam" id="PF00662">
    <property type="entry name" value="Proton_antipo_N"/>
    <property type="match status" value="1"/>
</dbReference>
<evidence type="ECO:0000256" key="8">
    <source>
        <dbReference type="SAM" id="Phobius"/>
    </source>
</evidence>
<name>A0A1F4T9V5_UNCSA</name>
<dbReference type="GO" id="GO:0005886">
    <property type="term" value="C:plasma membrane"/>
    <property type="evidence" value="ECO:0007669"/>
    <property type="project" value="UniProtKB-SubCell"/>
</dbReference>
<keyword evidence="6 8" id="KW-0472">Membrane</keyword>
<keyword evidence="5" id="KW-0560">Oxidoreductase</keyword>
<comment type="subcellular location">
    <subcellularLocation>
        <location evidence="1">Cell membrane</location>
        <topology evidence="1">Multi-pass membrane protein</topology>
    </subcellularLocation>
    <subcellularLocation>
        <location evidence="7">Membrane</location>
        <topology evidence="7">Multi-pass membrane protein</topology>
    </subcellularLocation>
</comment>
<accession>A0A1F4T9V5</accession>
<organism evidence="11 12">
    <name type="scientific">candidate division WOR-1 bacterium RIFOXYB2_FULL_48_7</name>
    <dbReference type="NCBI Taxonomy" id="1802583"/>
    <lineage>
        <taxon>Bacteria</taxon>
        <taxon>Bacillati</taxon>
        <taxon>Saganbacteria</taxon>
    </lineage>
</organism>
<evidence type="ECO:0000313" key="11">
    <source>
        <dbReference type="EMBL" id="OGC29417.1"/>
    </source>
</evidence>
<dbReference type="GO" id="GO:0008137">
    <property type="term" value="F:NADH dehydrogenase (ubiquinone) activity"/>
    <property type="evidence" value="ECO:0007669"/>
    <property type="project" value="InterPro"/>
</dbReference>
<evidence type="ECO:0000256" key="3">
    <source>
        <dbReference type="ARBA" id="ARBA00022692"/>
    </source>
</evidence>
<keyword evidence="3 7" id="KW-0812">Transmembrane</keyword>
<feature type="transmembrane region" description="Helical" evidence="8">
    <location>
        <begin position="263"/>
        <end position="283"/>
    </location>
</feature>
<dbReference type="GO" id="GO:0042773">
    <property type="term" value="P:ATP synthesis coupled electron transport"/>
    <property type="evidence" value="ECO:0007669"/>
    <property type="project" value="InterPro"/>
</dbReference>
<proteinExistence type="predicted"/>
<evidence type="ECO:0000256" key="2">
    <source>
        <dbReference type="ARBA" id="ARBA00022475"/>
    </source>
</evidence>
<feature type="transmembrane region" description="Helical" evidence="8">
    <location>
        <begin position="303"/>
        <end position="324"/>
    </location>
</feature>
<feature type="transmembrane region" description="Helical" evidence="8">
    <location>
        <begin position="6"/>
        <end position="22"/>
    </location>
</feature>
<feature type="domain" description="NADH:quinone oxidoreductase/Mrp antiporter transmembrane" evidence="9">
    <location>
        <begin position="121"/>
        <end position="411"/>
    </location>
</feature>
<reference evidence="11 12" key="1">
    <citation type="journal article" date="2016" name="Nat. Commun.">
        <title>Thousands of microbial genomes shed light on interconnected biogeochemical processes in an aquifer system.</title>
        <authorList>
            <person name="Anantharaman K."/>
            <person name="Brown C.T."/>
            <person name="Hug L.A."/>
            <person name="Sharon I."/>
            <person name="Castelle C.J."/>
            <person name="Probst A.J."/>
            <person name="Thomas B.C."/>
            <person name="Singh A."/>
            <person name="Wilkins M.J."/>
            <person name="Karaoz U."/>
            <person name="Brodie E.L."/>
            <person name="Williams K.H."/>
            <person name="Hubbard S.S."/>
            <person name="Banfield J.F."/>
        </authorList>
    </citation>
    <scope>NUCLEOTIDE SEQUENCE [LARGE SCALE GENOMIC DNA]</scope>
</reference>
<dbReference type="InterPro" id="IPR001750">
    <property type="entry name" value="ND/Mrp_TM"/>
</dbReference>
<dbReference type="STRING" id="1802583.A2311_06760"/>
<protein>
    <recommendedName>
        <fullName evidence="13">NADH:quinone oxidoreductase/Mrp antiporter membrane subunit domain-containing protein</fullName>
    </recommendedName>
</protein>
<dbReference type="AlphaFoldDB" id="A0A1F4T9V5"/>
<evidence type="ECO:0000256" key="4">
    <source>
        <dbReference type="ARBA" id="ARBA00022989"/>
    </source>
</evidence>
<dbReference type="PRINTS" id="PR01437">
    <property type="entry name" value="NUOXDRDTASE4"/>
</dbReference>
<feature type="transmembrane region" description="Helical" evidence="8">
    <location>
        <begin position="71"/>
        <end position="91"/>
    </location>
</feature>
<evidence type="ECO:0000259" key="10">
    <source>
        <dbReference type="Pfam" id="PF00662"/>
    </source>
</evidence>
<gene>
    <name evidence="11" type="ORF">A2311_06760</name>
</gene>
<evidence type="ECO:0000256" key="6">
    <source>
        <dbReference type="ARBA" id="ARBA00023136"/>
    </source>
</evidence>
<dbReference type="Proteomes" id="UP000178951">
    <property type="component" value="Unassembled WGS sequence"/>
</dbReference>
<feature type="transmembrane region" description="Helical" evidence="8">
    <location>
        <begin position="233"/>
        <end position="251"/>
    </location>
</feature>
<sequence length="489" mass="52393">MNLSLPILIVAPLVGVLLFFVLPRRWPAVIGGLALLIVGACLATEITLYAFRLYNNIIVYNFGLALILDGLSHLMLVVIDGVAFFITLYSLAYFSKYSENKRFFILFFLMLAGLHGLVLVSDLLRFYLFLEVSALAAYALVAYGSGKKELEATFKYFILGELASIMILLAIAIIHATIGSTSMSEVARGYASLAPLTKAIIGCLLLGGIGTKTALFPFHWWLPDAHTAAPAPVSAMLSGVIIKILGIYALARILFNCLGASNQLLLVLGILGGLSILYGGFLANRQNDMKRLMSYSSISQIGYIVLGLSLASPLGIMGGLFHLFNHALMKPLLFLVSGAVEYQTGTRNLTELGGLRQKMPVTSLGALAGSLAISGMPPFNGFWSKLFIIIACVQAGHLWLALAAVIGSLLTMAAFLKVMQLAFFSSLKDSLARLTEAPLTMTLAMAGLALLTLLGGLFFPIIIEKLINPAAITVLNGIGYSQMITGGRL</sequence>
<evidence type="ECO:0000313" key="12">
    <source>
        <dbReference type="Proteomes" id="UP000178951"/>
    </source>
</evidence>
<evidence type="ECO:0000256" key="7">
    <source>
        <dbReference type="RuleBase" id="RU000320"/>
    </source>
</evidence>
<dbReference type="EMBL" id="MEUF01000093">
    <property type="protein sequence ID" value="OGC29417.1"/>
    <property type="molecule type" value="Genomic_DNA"/>
</dbReference>
<feature type="transmembrane region" description="Helical" evidence="8">
    <location>
        <begin position="126"/>
        <end position="144"/>
    </location>
</feature>
<dbReference type="PANTHER" id="PTHR42682:SF4">
    <property type="entry name" value="NADH-UBIQUINONE_PLASTOQUINONE"/>
    <property type="match status" value="1"/>
</dbReference>
<keyword evidence="2" id="KW-1003">Cell membrane</keyword>
<evidence type="ECO:0000256" key="1">
    <source>
        <dbReference type="ARBA" id="ARBA00004651"/>
    </source>
</evidence>
<feature type="transmembrane region" description="Helical" evidence="8">
    <location>
        <begin position="156"/>
        <end position="179"/>
    </location>
</feature>
<dbReference type="InterPro" id="IPR003918">
    <property type="entry name" value="NADH_UbQ_OxRdtase"/>
</dbReference>
<dbReference type="PANTHER" id="PTHR42682">
    <property type="entry name" value="HYDROGENASE-4 COMPONENT F"/>
    <property type="match status" value="1"/>
</dbReference>
<dbReference type="Pfam" id="PF00361">
    <property type="entry name" value="Proton_antipo_M"/>
    <property type="match status" value="1"/>
</dbReference>